<dbReference type="Proteomes" id="UP001652580">
    <property type="component" value="Chromosome 9"/>
</dbReference>
<name>A0A383ZHA7_BALAC</name>
<dbReference type="CDD" id="cd00633">
    <property type="entry name" value="Secretoglobin"/>
    <property type="match status" value="1"/>
</dbReference>
<comment type="subcellular location">
    <subcellularLocation>
        <location evidence="1">Secreted</location>
    </subcellularLocation>
</comment>
<accession>A0A383ZHA7</accession>
<comment type="similarity">
    <text evidence="4">Belongs to the secretoglobin family. Lipophilin subfamily.</text>
</comment>
<dbReference type="PANTHER" id="PTHR11332:SF6">
    <property type="entry name" value="SECRETOGLOBIN FAMILY 1D MEMBER 4"/>
    <property type="match status" value="1"/>
</dbReference>
<keyword evidence="2" id="KW-0964">Secreted</keyword>
<dbReference type="PANTHER" id="PTHR11332">
    <property type="entry name" value="SECRETOGLOBIN FAMILY 1D"/>
    <property type="match status" value="1"/>
</dbReference>
<organism evidence="6 7">
    <name type="scientific">Balaenoptera acutorostrata</name>
    <name type="common">Common minke whale</name>
    <name type="synonym">Balaena rostrata</name>
    <dbReference type="NCBI Taxonomy" id="9767"/>
    <lineage>
        <taxon>Eukaryota</taxon>
        <taxon>Metazoa</taxon>
        <taxon>Chordata</taxon>
        <taxon>Craniata</taxon>
        <taxon>Vertebrata</taxon>
        <taxon>Euteleostomi</taxon>
        <taxon>Mammalia</taxon>
        <taxon>Eutheria</taxon>
        <taxon>Laurasiatheria</taxon>
        <taxon>Artiodactyla</taxon>
        <taxon>Whippomorpha</taxon>
        <taxon>Cetacea</taxon>
        <taxon>Mysticeti</taxon>
        <taxon>Balaenopteridae</taxon>
        <taxon>Balaenoptera</taxon>
    </lineage>
</organism>
<dbReference type="SUPFAM" id="SSF48201">
    <property type="entry name" value="Uteroglobin-like"/>
    <property type="match status" value="1"/>
</dbReference>
<evidence type="ECO:0000256" key="3">
    <source>
        <dbReference type="ARBA" id="ARBA00022729"/>
    </source>
</evidence>
<feature type="signal peptide" evidence="5">
    <location>
        <begin position="1"/>
        <end position="21"/>
    </location>
</feature>
<dbReference type="KEGG" id="bacu:102999433"/>
<dbReference type="InterPro" id="IPR035960">
    <property type="entry name" value="Secretoglobin_sf"/>
</dbReference>
<feature type="chain" id="PRO_5016938491" evidence="5">
    <location>
        <begin position="22"/>
        <end position="102"/>
    </location>
</feature>
<dbReference type="Pfam" id="PF01099">
    <property type="entry name" value="Uteroglobin"/>
    <property type="match status" value="1"/>
</dbReference>
<dbReference type="InParanoid" id="A0A383ZHA7"/>
<dbReference type="GO" id="GO:0005615">
    <property type="term" value="C:extracellular space"/>
    <property type="evidence" value="ECO:0007669"/>
    <property type="project" value="TreeGrafter"/>
</dbReference>
<keyword evidence="6" id="KW-1185">Reference proteome</keyword>
<dbReference type="AlphaFoldDB" id="A0A383ZHA7"/>
<proteinExistence type="inferred from homology"/>
<dbReference type="GeneID" id="102999433"/>
<sequence length="102" mass="11434">MRLSLPVLLVTLALCCYEGNAFVCSSLIDDLTGFFWKPDEVYKAKLQKYNAPPEAVEAKMEVKKCVNQFSFVNKLLLTKTLGKVLVKCGFTDLKCFLSFVLG</sequence>
<evidence type="ECO:0000256" key="1">
    <source>
        <dbReference type="ARBA" id="ARBA00004613"/>
    </source>
</evidence>
<dbReference type="InterPro" id="IPR016126">
    <property type="entry name" value="Secretoglobin"/>
</dbReference>
<reference evidence="7" key="1">
    <citation type="submission" date="2025-08" db="UniProtKB">
        <authorList>
            <consortium name="RefSeq"/>
        </authorList>
    </citation>
    <scope>IDENTIFICATION</scope>
</reference>
<keyword evidence="3 5" id="KW-0732">Signal</keyword>
<dbReference type="RefSeq" id="XP_007174538.1">
    <property type="nucleotide sequence ID" value="XM_007174476.2"/>
</dbReference>
<dbReference type="FunCoup" id="A0A383ZHA7">
    <property type="interactions" value="4"/>
</dbReference>
<dbReference type="STRING" id="310752.A0A383ZHA7"/>
<evidence type="ECO:0000313" key="6">
    <source>
        <dbReference type="Proteomes" id="UP001652580"/>
    </source>
</evidence>
<evidence type="ECO:0000256" key="2">
    <source>
        <dbReference type="ARBA" id="ARBA00022525"/>
    </source>
</evidence>
<gene>
    <name evidence="7" type="primary">LOC102999433</name>
</gene>
<evidence type="ECO:0000256" key="4">
    <source>
        <dbReference type="ARBA" id="ARBA00038364"/>
    </source>
</evidence>
<protein>
    <submittedName>
        <fullName evidence="7">Secretoglobin family 1D member-like</fullName>
    </submittedName>
</protein>
<evidence type="ECO:0000256" key="5">
    <source>
        <dbReference type="SAM" id="SignalP"/>
    </source>
</evidence>
<dbReference type="PROSITE" id="PS51311">
    <property type="entry name" value="SCGB"/>
    <property type="match status" value="1"/>
</dbReference>
<evidence type="ECO:0000313" key="7">
    <source>
        <dbReference type="RefSeq" id="XP_007174538.1"/>
    </source>
</evidence>